<evidence type="ECO:0000313" key="1">
    <source>
        <dbReference type="EMBL" id="MBB6261580.1"/>
    </source>
</evidence>
<gene>
    <name evidence="1" type="ORF">FHS77_002139</name>
</gene>
<sequence length="83" mass="9746">MSWKSQIQVRDLEDDQHLEMICLKCGRLVYIRKADICKKEGYEQLYLDEVERRSRCRGKGCDGRFRMAMERLKELSGFVGGIA</sequence>
<name>A0A841LXK3_9HYPH</name>
<dbReference type="Proteomes" id="UP000555393">
    <property type="component" value="Unassembled WGS sequence"/>
</dbReference>
<proteinExistence type="predicted"/>
<protein>
    <submittedName>
        <fullName evidence="1">Uncharacterized protein</fullName>
    </submittedName>
</protein>
<comment type="caution">
    <text evidence="1">The sequence shown here is derived from an EMBL/GenBank/DDBJ whole genome shotgun (WGS) entry which is preliminary data.</text>
</comment>
<dbReference type="EMBL" id="JACIIU010000010">
    <property type="protein sequence ID" value="MBB6261580.1"/>
    <property type="molecule type" value="Genomic_DNA"/>
</dbReference>
<reference evidence="1 2" key="1">
    <citation type="submission" date="2020-08" db="EMBL/GenBank/DDBJ databases">
        <title>Genomic Encyclopedia of Type Strains, Phase IV (KMG-IV): sequencing the most valuable type-strain genomes for metagenomic binning, comparative biology and taxonomic classification.</title>
        <authorList>
            <person name="Goeker M."/>
        </authorList>
    </citation>
    <scope>NUCLEOTIDE SEQUENCE [LARGE SCALE GENOMIC DNA]</scope>
    <source>
        <strain evidence="1 2">DSM 22336</strain>
    </source>
</reference>
<evidence type="ECO:0000313" key="2">
    <source>
        <dbReference type="Proteomes" id="UP000555393"/>
    </source>
</evidence>
<keyword evidence="2" id="KW-1185">Reference proteome</keyword>
<accession>A0A841LXK3</accession>
<dbReference type="AlphaFoldDB" id="A0A841LXK3"/>
<organism evidence="1 2">
    <name type="scientific">Paenochrobactrum gallinarii</name>
    <dbReference type="NCBI Taxonomy" id="643673"/>
    <lineage>
        <taxon>Bacteria</taxon>
        <taxon>Pseudomonadati</taxon>
        <taxon>Pseudomonadota</taxon>
        <taxon>Alphaproteobacteria</taxon>
        <taxon>Hyphomicrobiales</taxon>
        <taxon>Brucellaceae</taxon>
        <taxon>Paenochrobactrum</taxon>
    </lineage>
</organism>